<gene>
    <name evidence="5" type="ORF">LT679_10135</name>
</gene>
<reference evidence="5 6" key="1">
    <citation type="submission" date="2021-12" db="EMBL/GenBank/DDBJ databases">
        <title>Mucilaginibacter roseus genome.</title>
        <authorList>
            <person name="Ferreira J.R."/>
            <person name="Newman J.D."/>
        </authorList>
    </citation>
    <scope>NUCLEOTIDE SEQUENCE [LARGE SCALE GENOMIC DNA]</scope>
    <source>
        <strain evidence="5 6">LMG 28454</strain>
    </source>
</reference>
<keyword evidence="1" id="KW-0805">Transcription regulation</keyword>
<keyword evidence="6" id="KW-1185">Reference proteome</keyword>
<dbReference type="InterPro" id="IPR036388">
    <property type="entry name" value="WH-like_DNA-bd_sf"/>
</dbReference>
<dbReference type="RefSeq" id="WP_232177396.1">
    <property type="nucleotide sequence ID" value="NZ_JAJPWV010000003.1"/>
</dbReference>
<dbReference type="Proteomes" id="UP001199919">
    <property type="component" value="Unassembled WGS sequence"/>
</dbReference>
<evidence type="ECO:0000256" key="1">
    <source>
        <dbReference type="ARBA" id="ARBA00023015"/>
    </source>
</evidence>
<protein>
    <submittedName>
        <fullName evidence="5">Helix-turn-helix transcriptional regulator</fullName>
    </submittedName>
</protein>
<evidence type="ECO:0000259" key="4">
    <source>
        <dbReference type="PROSITE" id="PS51118"/>
    </source>
</evidence>
<dbReference type="PANTHER" id="PTHR33204">
    <property type="entry name" value="TRANSCRIPTIONAL REGULATOR, MARR FAMILY"/>
    <property type="match status" value="1"/>
</dbReference>
<name>A0ABS8U4C7_9SPHI</name>
<dbReference type="InterPro" id="IPR036390">
    <property type="entry name" value="WH_DNA-bd_sf"/>
</dbReference>
<evidence type="ECO:0000313" key="5">
    <source>
        <dbReference type="EMBL" id="MCD8740960.1"/>
    </source>
</evidence>
<dbReference type="Pfam" id="PF01638">
    <property type="entry name" value="HxlR"/>
    <property type="match status" value="1"/>
</dbReference>
<sequence>MEVTKSPQGKQPLTKSQCNKKLLAIKDAMDLLEGKWKIHILAVLCDSPMRYSDILREVDGISGKMLSRQLKEMELNKLVTRNVINTQPLVVEYQLTDYGLSFRDVLAQLALWGERHREHILKNQE</sequence>
<dbReference type="Gene3D" id="1.10.10.10">
    <property type="entry name" value="Winged helix-like DNA-binding domain superfamily/Winged helix DNA-binding domain"/>
    <property type="match status" value="1"/>
</dbReference>
<evidence type="ECO:0000313" key="6">
    <source>
        <dbReference type="Proteomes" id="UP001199919"/>
    </source>
</evidence>
<dbReference type="InterPro" id="IPR002577">
    <property type="entry name" value="HTH_HxlR"/>
</dbReference>
<dbReference type="PROSITE" id="PS51118">
    <property type="entry name" value="HTH_HXLR"/>
    <property type="match status" value="1"/>
</dbReference>
<keyword evidence="3" id="KW-0804">Transcription</keyword>
<keyword evidence="2" id="KW-0238">DNA-binding</keyword>
<comment type="caution">
    <text evidence="5">The sequence shown here is derived from an EMBL/GenBank/DDBJ whole genome shotgun (WGS) entry which is preliminary data.</text>
</comment>
<accession>A0ABS8U4C7</accession>
<evidence type="ECO:0000256" key="2">
    <source>
        <dbReference type="ARBA" id="ARBA00023125"/>
    </source>
</evidence>
<dbReference type="SUPFAM" id="SSF46785">
    <property type="entry name" value="Winged helix' DNA-binding domain"/>
    <property type="match status" value="1"/>
</dbReference>
<dbReference type="EMBL" id="JAJPWV010000003">
    <property type="protein sequence ID" value="MCD8740960.1"/>
    <property type="molecule type" value="Genomic_DNA"/>
</dbReference>
<evidence type="ECO:0000256" key="3">
    <source>
        <dbReference type="ARBA" id="ARBA00023163"/>
    </source>
</evidence>
<proteinExistence type="predicted"/>
<feature type="domain" description="HTH hxlR-type" evidence="4">
    <location>
        <begin position="18"/>
        <end position="121"/>
    </location>
</feature>
<organism evidence="5 6">
    <name type="scientific">Mucilaginibacter roseus</name>
    <dbReference type="NCBI Taxonomy" id="1528868"/>
    <lineage>
        <taxon>Bacteria</taxon>
        <taxon>Pseudomonadati</taxon>
        <taxon>Bacteroidota</taxon>
        <taxon>Sphingobacteriia</taxon>
        <taxon>Sphingobacteriales</taxon>
        <taxon>Sphingobacteriaceae</taxon>
        <taxon>Mucilaginibacter</taxon>
    </lineage>
</organism>